<comment type="caution">
    <text evidence="2">The sequence shown here is derived from an EMBL/GenBank/DDBJ whole genome shotgun (WGS) entry which is preliminary data.</text>
</comment>
<organism evidence="2 3">
    <name type="scientific">Colletotrichum spaethianum</name>
    <dbReference type="NCBI Taxonomy" id="700344"/>
    <lineage>
        <taxon>Eukaryota</taxon>
        <taxon>Fungi</taxon>
        <taxon>Dikarya</taxon>
        <taxon>Ascomycota</taxon>
        <taxon>Pezizomycotina</taxon>
        <taxon>Sordariomycetes</taxon>
        <taxon>Hypocreomycetidae</taxon>
        <taxon>Glomerellales</taxon>
        <taxon>Glomerellaceae</taxon>
        <taxon>Colletotrichum</taxon>
        <taxon>Colletotrichum spaethianum species complex</taxon>
    </lineage>
</organism>
<feature type="region of interest" description="Disordered" evidence="1">
    <location>
        <begin position="1"/>
        <end position="42"/>
    </location>
</feature>
<protein>
    <submittedName>
        <fullName evidence="2">Uncharacterized protein</fullName>
    </submittedName>
</protein>
<dbReference type="Proteomes" id="UP001055115">
    <property type="component" value="Unassembled WGS sequence"/>
</dbReference>
<name>A0AA37UJL0_9PEZI</name>
<feature type="compositionally biased region" description="Polar residues" evidence="1">
    <location>
        <begin position="14"/>
        <end position="24"/>
    </location>
</feature>
<reference evidence="2 3" key="1">
    <citation type="submission" date="2022-03" db="EMBL/GenBank/DDBJ databases">
        <title>Genome data of Colletotrichum spp.</title>
        <authorList>
            <person name="Utami Y.D."/>
            <person name="Hiruma K."/>
        </authorList>
    </citation>
    <scope>NUCLEOTIDE SEQUENCE [LARGE SCALE GENOMIC DNA]</scope>
    <source>
        <strain evidence="2 3">MAFF 239500</strain>
    </source>
</reference>
<dbReference type="GeneID" id="73330827"/>
<keyword evidence="3" id="KW-1185">Reference proteome</keyword>
<dbReference type="RefSeq" id="XP_049132194.1">
    <property type="nucleotide sequence ID" value="XM_049276237.1"/>
</dbReference>
<sequence length="126" mass="14526">MTRHHYHQDESSYDRSPSQDSQLSIGPDDTADEEHTAWTATRPAFEAWADDRMRRRCRWRCCRCRYVNRMPRSRLTVMHCRNPGLAVEGENCPRDRAGETHAGPGECCTILVPQGMESTSDGEWLD</sequence>
<evidence type="ECO:0000313" key="3">
    <source>
        <dbReference type="Proteomes" id="UP001055115"/>
    </source>
</evidence>
<accession>A0AA37UJL0</accession>
<gene>
    <name evidence="2" type="ORF">ColSpa_10025</name>
</gene>
<dbReference type="AlphaFoldDB" id="A0AA37UJL0"/>
<evidence type="ECO:0000313" key="2">
    <source>
        <dbReference type="EMBL" id="GKT49844.1"/>
    </source>
</evidence>
<dbReference type="EMBL" id="BQXU01000032">
    <property type="protein sequence ID" value="GKT49844.1"/>
    <property type="molecule type" value="Genomic_DNA"/>
</dbReference>
<evidence type="ECO:0000256" key="1">
    <source>
        <dbReference type="SAM" id="MobiDB-lite"/>
    </source>
</evidence>
<proteinExistence type="predicted"/>